<feature type="compositionally biased region" description="Low complexity" evidence="1">
    <location>
        <begin position="58"/>
        <end position="75"/>
    </location>
</feature>
<comment type="caution">
    <text evidence="2">The sequence shown here is derived from an EMBL/GenBank/DDBJ whole genome shotgun (WGS) entry which is preliminary data.</text>
</comment>
<dbReference type="AlphaFoldDB" id="A0A504Y6D7"/>
<name>A0A504Y6D7_FASGI</name>
<keyword evidence="3" id="KW-1185">Reference proteome</keyword>
<evidence type="ECO:0000313" key="3">
    <source>
        <dbReference type="Proteomes" id="UP000316759"/>
    </source>
</evidence>
<protein>
    <submittedName>
        <fullName evidence="2">Uncharacterized protein</fullName>
    </submittedName>
</protein>
<organism evidence="2 3">
    <name type="scientific">Fasciola gigantica</name>
    <name type="common">Giant liver fluke</name>
    <dbReference type="NCBI Taxonomy" id="46835"/>
    <lineage>
        <taxon>Eukaryota</taxon>
        <taxon>Metazoa</taxon>
        <taxon>Spiralia</taxon>
        <taxon>Lophotrochozoa</taxon>
        <taxon>Platyhelminthes</taxon>
        <taxon>Trematoda</taxon>
        <taxon>Digenea</taxon>
        <taxon>Plagiorchiida</taxon>
        <taxon>Echinostomata</taxon>
        <taxon>Echinostomatoidea</taxon>
        <taxon>Fasciolidae</taxon>
        <taxon>Fasciola</taxon>
    </lineage>
</organism>
<proteinExistence type="predicted"/>
<gene>
    <name evidence="2" type="ORF">FGIG_10271</name>
</gene>
<accession>A0A504Y6D7</accession>
<dbReference type="Proteomes" id="UP000316759">
    <property type="component" value="Unassembled WGS sequence"/>
</dbReference>
<evidence type="ECO:0000313" key="2">
    <source>
        <dbReference type="EMBL" id="TPP56493.1"/>
    </source>
</evidence>
<feature type="region of interest" description="Disordered" evidence="1">
    <location>
        <begin position="1"/>
        <end position="23"/>
    </location>
</feature>
<evidence type="ECO:0000256" key="1">
    <source>
        <dbReference type="SAM" id="MobiDB-lite"/>
    </source>
</evidence>
<feature type="region of interest" description="Disordered" evidence="1">
    <location>
        <begin position="50"/>
        <end position="105"/>
    </location>
</feature>
<sequence>MLKHLFRQTHNRDADFGTSASSDLPSTDYAQFVAEQLVSGIGNLGAGHQSSTHNTVITGGPTSVSASTTTTIATDTKQDKQRSSPDCPSPVFFDSRDQWRYSQDW</sequence>
<reference evidence="2 3" key="1">
    <citation type="submission" date="2019-04" db="EMBL/GenBank/DDBJ databases">
        <title>Annotation for the trematode Fasciola gigantica.</title>
        <authorList>
            <person name="Choi Y.-J."/>
        </authorList>
    </citation>
    <scope>NUCLEOTIDE SEQUENCE [LARGE SCALE GENOMIC DNA]</scope>
    <source>
        <strain evidence="2">Uganda_cow_1</strain>
    </source>
</reference>
<dbReference type="EMBL" id="SUNJ01014407">
    <property type="protein sequence ID" value="TPP56493.1"/>
    <property type="molecule type" value="Genomic_DNA"/>
</dbReference>